<proteinExistence type="predicted"/>
<comment type="caution">
    <text evidence="1">The sequence shown here is derived from an EMBL/GenBank/DDBJ whole genome shotgun (WGS) entry which is preliminary data.</text>
</comment>
<reference evidence="1" key="2">
    <citation type="journal article" date="2021" name="Genome Biol. Evol.">
        <title>Developing a high-quality reference genome for a parasitic bivalve with doubly uniparental inheritance (Bivalvia: Unionida).</title>
        <authorList>
            <person name="Smith C.H."/>
        </authorList>
    </citation>
    <scope>NUCLEOTIDE SEQUENCE</scope>
    <source>
        <strain evidence="1">CHS0354</strain>
        <tissue evidence="1">Mantle</tissue>
    </source>
</reference>
<organism evidence="1 2">
    <name type="scientific">Potamilus streckersoni</name>
    <dbReference type="NCBI Taxonomy" id="2493646"/>
    <lineage>
        <taxon>Eukaryota</taxon>
        <taxon>Metazoa</taxon>
        <taxon>Spiralia</taxon>
        <taxon>Lophotrochozoa</taxon>
        <taxon>Mollusca</taxon>
        <taxon>Bivalvia</taxon>
        <taxon>Autobranchia</taxon>
        <taxon>Heteroconchia</taxon>
        <taxon>Palaeoheterodonta</taxon>
        <taxon>Unionida</taxon>
        <taxon>Unionoidea</taxon>
        <taxon>Unionidae</taxon>
        <taxon>Ambleminae</taxon>
        <taxon>Lampsilini</taxon>
        <taxon>Potamilus</taxon>
    </lineage>
</organism>
<dbReference type="PANTHER" id="PTHR31389">
    <property type="entry name" value="LD39211P"/>
    <property type="match status" value="1"/>
</dbReference>
<dbReference type="EMBL" id="JAEAOA010001233">
    <property type="protein sequence ID" value="KAK3585685.1"/>
    <property type="molecule type" value="Genomic_DNA"/>
</dbReference>
<dbReference type="AlphaFoldDB" id="A0AAE0S6A6"/>
<sequence>MARRHQKCFATVFVSAALLITLYGFYFRRQEIATINSKRKNLEVSLSVNYTKISISNLSIEDREDEFSAAVTRNREKNGHGKMKTYRVFHSYSKFEVNDSISCWEDSKFRKTFEENCNFIKKYPIGDSGPYLQELGLAEDFVEFTNPKIPVIVTAVSSNHFLEVQALMQNLHSVVFPKYKNLKFIFYDLGLNKNEKEMVKKHCRCEYRSFPFEKYPEHVKIVKGYTFKALIIQTVLNEYGFVMWMDASVRFRTGELDSLFQMAIKDGVKIISGTFGVGYRTDPITLKFLREDPCLFANKNEIQSGFILIYRTLFTIETIMRPWVSCSLTSGCMYFPGSQDRKRCAGQNGLGFCHRFDQSVIGIILWRLYHADIRRIFIPGKFFSLQRDRGARYFESLEKNPNL</sequence>
<reference evidence="1" key="1">
    <citation type="journal article" date="2021" name="Genome Biol. Evol.">
        <title>A High-Quality Reference Genome for a Parasitic Bivalve with Doubly Uniparental Inheritance (Bivalvia: Unionida).</title>
        <authorList>
            <person name="Smith C.H."/>
        </authorList>
    </citation>
    <scope>NUCLEOTIDE SEQUENCE</scope>
    <source>
        <strain evidence="1">CHS0354</strain>
    </source>
</reference>
<dbReference type="PANTHER" id="PTHR31389:SF4">
    <property type="entry name" value="LD39211P"/>
    <property type="match status" value="1"/>
</dbReference>
<keyword evidence="2" id="KW-1185">Reference proteome</keyword>
<protein>
    <submittedName>
        <fullName evidence="1">Uncharacterized protein</fullName>
    </submittedName>
</protein>
<evidence type="ECO:0000313" key="1">
    <source>
        <dbReference type="EMBL" id="KAK3585685.1"/>
    </source>
</evidence>
<gene>
    <name evidence="1" type="ORF">CHS0354_020251</name>
</gene>
<evidence type="ECO:0000313" key="2">
    <source>
        <dbReference type="Proteomes" id="UP001195483"/>
    </source>
</evidence>
<dbReference type="InterPro" id="IPR012444">
    <property type="entry name" value="DUF1647"/>
</dbReference>
<accession>A0AAE0S6A6</accession>
<dbReference type="Proteomes" id="UP001195483">
    <property type="component" value="Unassembled WGS sequence"/>
</dbReference>
<name>A0AAE0S6A6_9BIVA</name>
<reference evidence="1" key="3">
    <citation type="submission" date="2023-05" db="EMBL/GenBank/DDBJ databases">
        <authorList>
            <person name="Smith C.H."/>
        </authorList>
    </citation>
    <scope>NUCLEOTIDE SEQUENCE</scope>
    <source>
        <strain evidence="1">CHS0354</strain>
        <tissue evidence="1">Mantle</tissue>
    </source>
</reference>
<dbReference type="Pfam" id="PF07801">
    <property type="entry name" value="DUF1647"/>
    <property type="match status" value="1"/>
</dbReference>